<dbReference type="EMBL" id="CM044703">
    <property type="protein sequence ID" value="KAI5670425.1"/>
    <property type="molecule type" value="Genomic_DNA"/>
</dbReference>
<proteinExistence type="predicted"/>
<gene>
    <name evidence="1" type="ORF">M9H77_10789</name>
</gene>
<protein>
    <submittedName>
        <fullName evidence="1">Uncharacterized protein</fullName>
    </submittedName>
</protein>
<evidence type="ECO:0000313" key="2">
    <source>
        <dbReference type="Proteomes" id="UP001060085"/>
    </source>
</evidence>
<accession>A0ACC0BCS6</accession>
<reference evidence="2" key="1">
    <citation type="journal article" date="2023" name="Nat. Plants">
        <title>Single-cell RNA sequencing provides a high-resolution roadmap for understanding the multicellular compartmentation of specialized metabolism.</title>
        <authorList>
            <person name="Sun S."/>
            <person name="Shen X."/>
            <person name="Li Y."/>
            <person name="Li Y."/>
            <person name="Wang S."/>
            <person name="Li R."/>
            <person name="Zhang H."/>
            <person name="Shen G."/>
            <person name="Guo B."/>
            <person name="Wei J."/>
            <person name="Xu J."/>
            <person name="St-Pierre B."/>
            <person name="Chen S."/>
            <person name="Sun C."/>
        </authorList>
    </citation>
    <scope>NUCLEOTIDE SEQUENCE [LARGE SCALE GENOMIC DNA]</scope>
</reference>
<dbReference type="Proteomes" id="UP001060085">
    <property type="component" value="Linkage Group LG03"/>
</dbReference>
<keyword evidence="2" id="KW-1185">Reference proteome</keyword>
<evidence type="ECO:0000313" key="1">
    <source>
        <dbReference type="EMBL" id="KAI5670425.1"/>
    </source>
</evidence>
<organism evidence="1 2">
    <name type="scientific">Catharanthus roseus</name>
    <name type="common">Madagascar periwinkle</name>
    <name type="synonym">Vinca rosea</name>
    <dbReference type="NCBI Taxonomy" id="4058"/>
    <lineage>
        <taxon>Eukaryota</taxon>
        <taxon>Viridiplantae</taxon>
        <taxon>Streptophyta</taxon>
        <taxon>Embryophyta</taxon>
        <taxon>Tracheophyta</taxon>
        <taxon>Spermatophyta</taxon>
        <taxon>Magnoliopsida</taxon>
        <taxon>eudicotyledons</taxon>
        <taxon>Gunneridae</taxon>
        <taxon>Pentapetalae</taxon>
        <taxon>asterids</taxon>
        <taxon>lamiids</taxon>
        <taxon>Gentianales</taxon>
        <taxon>Apocynaceae</taxon>
        <taxon>Rauvolfioideae</taxon>
        <taxon>Vinceae</taxon>
        <taxon>Catharanthinae</taxon>
        <taxon>Catharanthus</taxon>
    </lineage>
</organism>
<name>A0ACC0BCS6_CATRO</name>
<comment type="caution">
    <text evidence="1">The sequence shown here is derived from an EMBL/GenBank/DDBJ whole genome shotgun (WGS) entry which is preliminary data.</text>
</comment>
<sequence>MSPNSSSSSSPGALRIGLIGFGPFAQFLSKTMIKQGHSLRVTSRSDYSQHCAHVGIPFIRDMNEFIQMDNDVVLLCTSILSLPQVVKSIPIQCLNRQTLFADVLSVKEYPRDVLLQALPDWTDLLCTHPMFGPESGRNGWSGLTFMYDKVRIKNEDVCSSFLNIFATEGCKMLEMSCDEHDKLAARSQFLTHSIGRILDEMEIESTPIDTKGFQKLIEVKDSTAKDSFDLFSGLFVHNRFAWEELTSLEMAFKKVKQKLLEKANEELDHSTPKSRSSI</sequence>